<proteinExistence type="predicted"/>
<dbReference type="Pfam" id="PF07679">
    <property type="entry name" value="I-set"/>
    <property type="match status" value="1"/>
</dbReference>
<evidence type="ECO:0000313" key="4">
    <source>
        <dbReference type="EMBL" id="NEN77821.1"/>
    </source>
</evidence>
<protein>
    <recommendedName>
        <fullName evidence="3">Ig-like domain-containing protein</fullName>
    </recommendedName>
</protein>
<comment type="caution">
    <text evidence="4">The sequence shown here is derived from an EMBL/GenBank/DDBJ whole genome shotgun (WGS) entry which is preliminary data.</text>
</comment>
<evidence type="ECO:0000256" key="2">
    <source>
        <dbReference type="SAM" id="SignalP"/>
    </source>
</evidence>
<feature type="signal peptide" evidence="2">
    <location>
        <begin position="1"/>
        <end position="33"/>
    </location>
</feature>
<reference evidence="4 5" key="1">
    <citation type="journal article" date="2014" name="Int. J. Syst. Evol. Microbiol.">
        <title>Nocardioides zeae sp. nov., isolated from the stem of Zea mays.</title>
        <authorList>
            <person name="Glaeser S.P."/>
            <person name="McInroy J.A."/>
            <person name="Busse H.J."/>
            <person name="Kampfer P."/>
        </authorList>
    </citation>
    <scope>NUCLEOTIDE SEQUENCE [LARGE SCALE GENOMIC DNA]</scope>
    <source>
        <strain evidence="4 5">JCM 30728</strain>
    </source>
</reference>
<evidence type="ECO:0000256" key="1">
    <source>
        <dbReference type="ARBA" id="ARBA00022729"/>
    </source>
</evidence>
<sequence length="858" mass="90784">MTTLRARRPRASGRIVVTSLALLAPLTSASALSSGDASARTPDRSASAALAAGTSSLWTDPVGDARLLTDPFLQAPTADGVSVVWFTEFAGSDHTVLVGDGVSRLGVADLAAASRGTTYPGVTAFDATTGTLSQVAEDYQSNIPVKPAQSDGIVDRDVWRHEGVVTGLAAGERVPYRVVSRDGEKVAGSGTFSLKPAAQPGEDLDILLTSDHQAMVNTPANLQVAADTIGDIDAVFLAGDLVNIPDRASEWFDDTRGSGFFPVLQGNGGRTSTGGVSYAGGEIVQNAPLFPAVGNHEVQGRRAGATALGASYNAPVPRDVATAAYERVATEVNPGNDPAVRDRWIRDNSFSTTTYEEIFSLPDSSPGGETYYATTVGDVRLISLYSTRIWRGTGAVPDPAARTSTTRYQESRQALADPLAQGYGEHVFEAVDAESPQYAWLQDELASDEFAAARYHVVMLHEGPQGLGDNVMPQFVDPQRIEERDAAGNVVGVRYEYPPSENKLLTDLQPLLEDAGVDLVHNGHSHLWNRYVAANGTTNFLETSNTGNSYGAYHPLSGRSRPLPPAPWDASHYLAQGNPGGLEPVVPNVAPYTDAQGTPLPFVQDNNLAVFTKLDTGSGEITTYSYDVRTPNVRPKVIDVFTIGDPDDSEAPAVTRQPGHVTVTAGETATFTAEASGVPAPEVRWQRLVDAEWVDVPGATATTLRLPAVRTAQNGEQYRAVFTSSAGSVPTAAAVLTVRAAPVPPTEPGPGSIGLGSRVVPGAPSAYGRIGSGKPISTFFVGDDGRRVTGTTYVSIRKAGTGNVTATAWAYVGRTTTVATPRIPSKGSWRVTVTFVPDDPRYRPTTRAWWLWATPTGR</sequence>
<dbReference type="InterPro" id="IPR013098">
    <property type="entry name" value="Ig_I-set"/>
</dbReference>
<dbReference type="GO" id="GO:0003993">
    <property type="term" value="F:acid phosphatase activity"/>
    <property type="evidence" value="ECO:0007669"/>
    <property type="project" value="InterPro"/>
</dbReference>
<dbReference type="PANTHER" id="PTHR22953:SF153">
    <property type="entry name" value="PURPLE ACID PHOSPHATASE"/>
    <property type="match status" value="1"/>
</dbReference>
<dbReference type="GO" id="GO:0005975">
    <property type="term" value="P:carbohydrate metabolic process"/>
    <property type="evidence" value="ECO:0007669"/>
    <property type="project" value="UniProtKB-ARBA"/>
</dbReference>
<dbReference type="InterPro" id="IPR029052">
    <property type="entry name" value="Metallo-depent_PP-like"/>
</dbReference>
<accession>A0A6P0HGW5</accession>
<dbReference type="AlphaFoldDB" id="A0A6P0HGW5"/>
<gene>
    <name evidence="4" type="ORF">G3T38_05970</name>
</gene>
<dbReference type="InterPro" id="IPR039331">
    <property type="entry name" value="PAPs-like"/>
</dbReference>
<keyword evidence="5" id="KW-1185">Reference proteome</keyword>
<dbReference type="SUPFAM" id="SSF48726">
    <property type="entry name" value="Immunoglobulin"/>
    <property type="match status" value="1"/>
</dbReference>
<feature type="chain" id="PRO_5039520280" description="Ig-like domain-containing protein" evidence="2">
    <location>
        <begin position="34"/>
        <end position="858"/>
    </location>
</feature>
<dbReference type="EMBL" id="JAAGXA010000003">
    <property type="protein sequence ID" value="NEN77821.1"/>
    <property type="molecule type" value="Genomic_DNA"/>
</dbReference>
<dbReference type="PROSITE" id="PS50835">
    <property type="entry name" value="IG_LIKE"/>
    <property type="match status" value="1"/>
</dbReference>
<dbReference type="Gene3D" id="3.60.21.10">
    <property type="match status" value="1"/>
</dbReference>
<dbReference type="SUPFAM" id="SSF56300">
    <property type="entry name" value="Metallo-dependent phosphatases"/>
    <property type="match status" value="1"/>
</dbReference>
<dbReference type="RefSeq" id="WP_163771184.1">
    <property type="nucleotide sequence ID" value="NZ_JAAGXA010000003.1"/>
</dbReference>
<evidence type="ECO:0000259" key="3">
    <source>
        <dbReference type="PROSITE" id="PS50835"/>
    </source>
</evidence>
<dbReference type="Gene3D" id="2.60.40.10">
    <property type="entry name" value="Immunoglobulins"/>
    <property type="match status" value="1"/>
</dbReference>
<dbReference type="InterPro" id="IPR036179">
    <property type="entry name" value="Ig-like_dom_sf"/>
</dbReference>
<feature type="domain" description="Ig-like" evidence="3">
    <location>
        <begin position="652"/>
        <end position="737"/>
    </location>
</feature>
<name>A0A6P0HGW5_9ACTN</name>
<organism evidence="4 5">
    <name type="scientific">Nocardioides zeae</name>
    <dbReference type="NCBI Taxonomy" id="1457234"/>
    <lineage>
        <taxon>Bacteria</taxon>
        <taxon>Bacillati</taxon>
        <taxon>Actinomycetota</taxon>
        <taxon>Actinomycetes</taxon>
        <taxon>Propionibacteriales</taxon>
        <taxon>Nocardioidaceae</taxon>
        <taxon>Nocardioides</taxon>
    </lineage>
</organism>
<dbReference type="Proteomes" id="UP000468687">
    <property type="component" value="Unassembled WGS sequence"/>
</dbReference>
<dbReference type="InterPro" id="IPR013783">
    <property type="entry name" value="Ig-like_fold"/>
</dbReference>
<dbReference type="PANTHER" id="PTHR22953">
    <property type="entry name" value="ACID PHOSPHATASE RELATED"/>
    <property type="match status" value="1"/>
</dbReference>
<dbReference type="InterPro" id="IPR007110">
    <property type="entry name" value="Ig-like_dom"/>
</dbReference>
<keyword evidence="1 2" id="KW-0732">Signal</keyword>
<evidence type="ECO:0000313" key="5">
    <source>
        <dbReference type="Proteomes" id="UP000468687"/>
    </source>
</evidence>